<dbReference type="PANTHER" id="PTHR11991">
    <property type="entry name" value="TRANSLATIONALLY CONTROLLED TUMOR PROTEIN-RELATED"/>
    <property type="match status" value="1"/>
</dbReference>
<dbReference type="PANTHER" id="PTHR11991:SF0">
    <property type="entry name" value="TRANSLATIONALLY-CONTROLLED TUMOR PROTEIN"/>
    <property type="match status" value="1"/>
</dbReference>
<organism evidence="3 6">
    <name type="scientific">Anaeramoeba flamelloides</name>
    <dbReference type="NCBI Taxonomy" id="1746091"/>
    <lineage>
        <taxon>Eukaryota</taxon>
        <taxon>Metamonada</taxon>
        <taxon>Anaeramoebidae</taxon>
        <taxon>Anaeramoeba</taxon>
    </lineage>
</organism>
<dbReference type="GO" id="GO:0005737">
    <property type="term" value="C:cytoplasm"/>
    <property type="evidence" value="ECO:0007669"/>
    <property type="project" value="TreeGrafter"/>
</dbReference>
<dbReference type="InterPro" id="IPR011057">
    <property type="entry name" value="Mss4-like_sf"/>
</dbReference>
<proteinExistence type="inferred from homology"/>
<reference evidence="4" key="1">
    <citation type="submission" date="2022-08" db="EMBL/GenBank/DDBJ databases">
        <title>Novel sulfate-reducing endosymbionts in the free-living metamonad Anaeramoeba.</title>
        <authorList>
            <person name="Jerlstrom-Hultqvist J."/>
            <person name="Cepicka I."/>
            <person name="Gallot-Lavallee L."/>
            <person name="Salas-Leiva D."/>
            <person name="Curtis B.A."/>
            <person name="Zahonova K."/>
            <person name="Pipaliya S."/>
            <person name="Dacks J."/>
            <person name="Roger A.J."/>
        </authorList>
    </citation>
    <scope>NUCLEOTIDE SEQUENCE</scope>
    <source>
        <strain evidence="4">Schooner1</strain>
    </source>
</reference>
<dbReference type="EMBL" id="JAOAOG010000231">
    <property type="protein sequence ID" value="KAJ6238921.1"/>
    <property type="molecule type" value="Genomic_DNA"/>
</dbReference>
<evidence type="ECO:0000256" key="1">
    <source>
        <dbReference type="PROSITE-ProRule" id="PRU01133"/>
    </source>
</evidence>
<dbReference type="Proteomes" id="UP001150062">
    <property type="component" value="Unassembled WGS sequence"/>
</dbReference>
<dbReference type="EMBL" id="JANTQA010000023">
    <property type="protein sequence ID" value="KAJ3445055.1"/>
    <property type="molecule type" value="Genomic_DNA"/>
</dbReference>
<evidence type="ECO:0000313" key="6">
    <source>
        <dbReference type="Proteomes" id="UP001146793"/>
    </source>
</evidence>
<evidence type="ECO:0000313" key="7">
    <source>
        <dbReference type="Proteomes" id="UP001150062"/>
    </source>
</evidence>
<comment type="similarity">
    <text evidence="1">Belongs to the TCTP family.</text>
</comment>
<evidence type="ECO:0000259" key="2">
    <source>
        <dbReference type="PROSITE" id="PS51797"/>
    </source>
</evidence>
<dbReference type="PROSITE" id="PS51797">
    <property type="entry name" value="TCTP_3"/>
    <property type="match status" value="1"/>
</dbReference>
<name>A0AAV7ZUS1_9EUKA</name>
<accession>A0AAV7ZUS1</accession>
<dbReference type="Gene3D" id="2.170.150.10">
    <property type="entry name" value="Metal Binding Protein, Guanine Nucleotide Exchange Factor, Chain A"/>
    <property type="match status" value="1"/>
</dbReference>
<dbReference type="AlphaFoldDB" id="A0AAV7ZUS1"/>
<evidence type="ECO:0000313" key="5">
    <source>
        <dbReference type="EMBL" id="KAJ6248434.1"/>
    </source>
</evidence>
<dbReference type="PRINTS" id="PR01653">
    <property type="entry name" value="TCTPROTEIN"/>
</dbReference>
<reference evidence="3" key="2">
    <citation type="submission" date="2022-08" db="EMBL/GenBank/DDBJ databases">
        <title>Novel sulphate-reducing endosymbionts in the free-living metamonad Anaeramoeba.</title>
        <authorList>
            <person name="Jerlstrom-Hultqvist J."/>
            <person name="Cepicka I."/>
            <person name="Gallot-Lavallee L."/>
            <person name="Salas-Leiva D."/>
            <person name="Curtis B.A."/>
            <person name="Zahonova K."/>
            <person name="Pipaliya S."/>
            <person name="Dacks J."/>
            <person name="Roger A.J."/>
        </authorList>
    </citation>
    <scope>NUCLEOTIDE SEQUENCE</scope>
    <source>
        <strain evidence="3">Busselton2</strain>
    </source>
</reference>
<evidence type="ECO:0000313" key="3">
    <source>
        <dbReference type="EMBL" id="KAJ3445055.1"/>
    </source>
</evidence>
<dbReference type="Pfam" id="PF00838">
    <property type="entry name" value="TCTP"/>
    <property type="match status" value="1"/>
</dbReference>
<dbReference type="InterPro" id="IPR034737">
    <property type="entry name" value="TCTP"/>
</dbReference>
<comment type="caution">
    <text evidence="3">The sequence shown here is derived from an EMBL/GenBank/DDBJ whole genome shotgun (WGS) entry which is preliminary data.</text>
</comment>
<feature type="domain" description="TCTP" evidence="2">
    <location>
        <begin position="1"/>
        <end position="160"/>
    </location>
</feature>
<dbReference type="InterPro" id="IPR018105">
    <property type="entry name" value="Translational_control_tumour_p"/>
</dbReference>
<dbReference type="Proteomes" id="UP001146793">
    <property type="component" value="Unassembled WGS sequence"/>
</dbReference>
<gene>
    <name evidence="3" type="ORF">M0812_10918</name>
    <name evidence="5" type="ORF">M0813_17628</name>
    <name evidence="4" type="ORF">M0813_25504</name>
</gene>
<sequence>MKLYRDLFTNDDMISDGYKLELIDEVVFKVKGTYRAKGESDYGIESTEQLDENVEQVIDIVDTFELQEFSFSKKQFGMWAKGYMKKLKTHIEENNPEHLKTFMKNISKFIKGVASEFDEYAFYLGKSMDSESAVALMRYGSDGLTPYFYYIKDGLYGKKV</sequence>
<dbReference type="GO" id="GO:0005509">
    <property type="term" value="F:calcium ion binding"/>
    <property type="evidence" value="ECO:0007669"/>
    <property type="project" value="TreeGrafter"/>
</dbReference>
<dbReference type="InterPro" id="IPR011323">
    <property type="entry name" value="Mss4/transl-control_tumour"/>
</dbReference>
<evidence type="ECO:0000313" key="4">
    <source>
        <dbReference type="EMBL" id="KAJ6238921.1"/>
    </source>
</evidence>
<dbReference type="SUPFAM" id="SSF51316">
    <property type="entry name" value="Mss4-like"/>
    <property type="match status" value="1"/>
</dbReference>
<keyword evidence="7" id="KW-1185">Reference proteome</keyword>
<protein>
    <submittedName>
        <fullName evidence="3">Translationally controlled tumor protein-related</fullName>
    </submittedName>
</protein>
<dbReference type="EMBL" id="JAOAOG010000113">
    <property type="protein sequence ID" value="KAJ6248434.1"/>
    <property type="molecule type" value="Genomic_DNA"/>
</dbReference>